<evidence type="ECO:0000256" key="1">
    <source>
        <dbReference type="SAM" id="Coils"/>
    </source>
</evidence>
<evidence type="ECO:0000313" key="4">
    <source>
        <dbReference type="Proteomes" id="UP000002282"/>
    </source>
</evidence>
<sequence>MNMRRIAKRSIWLECLRENATNMRLEHEDLGRRIAVSLASSQKALLDIENLNQDLLKMKDTIQNAITDIMCYEKKSCELLLEILIRIVESNDLDAQLNPKMVSNMFLELDSSSDKPVDPSSDKPVDLNDQQHPEDVPASSDKNSTEDQLPCKLDTTSLQLD</sequence>
<protein>
    <submittedName>
        <fullName evidence="3">Uncharacterized protein</fullName>
    </submittedName>
</protein>
<keyword evidence="4" id="KW-1185">Reference proteome</keyword>
<dbReference type="PhylomeDB" id="B4PIG0"/>
<dbReference type="AlphaFoldDB" id="B4PIG0"/>
<dbReference type="HOGENOM" id="CLU_146929_0_0_1"/>
<evidence type="ECO:0000313" key="3">
    <source>
        <dbReference type="EMBL" id="EDW94517.1"/>
    </source>
</evidence>
<feature type="coiled-coil region" evidence="1">
    <location>
        <begin position="13"/>
        <end position="68"/>
    </location>
</feature>
<gene>
    <name evidence="3" type="primary">Dyak\GE22024</name>
    <name evidence="3" type="synonym">dyak_GLEANR_5736</name>
    <name evidence="3" type="synonym">GE22024</name>
    <name evidence="3" type="ORF">Dyak_GE22024</name>
</gene>
<dbReference type="Proteomes" id="UP000002282">
    <property type="component" value="Chromosome 3L"/>
</dbReference>
<name>B4PIG0_DROYA</name>
<dbReference type="KEGG" id="dya:Dyak_GE22024"/>
<reference evidence="3 4" key="2">
    <citation type="journal article" date="2007" name="PLoS Biol.">
        <title>Principles of genome evolution in the Drosophila melanogaster species group.</title>
        <authorList>
            <person name="Ranz J.M."/>
            <person name="Maurin D."/>
            <person name="Chan Y.S."/>
            <person name="von Grotthuss M."/>
            <person name="Hillier L.W."/>
            <person name="Roote J."/>
            <person name="Ashburner M."/>
            <person name="Bergman C.M."/>
        </authorList>
    </citation>
    <scope>NUCLEOTIDE SEQUENCE [LARGE SCALE GENOMIC DNA]</scope>
    <source>
        <strain evidence="4">Tai18E2 / Tucson 14021-0261.01</strain>
    </source>
</reference>
<dbReference type="OMA" id="RSIWLEC"/>
<organism evidence="3 4">
    <name type="scientific">Drosophila yakuba</name>
    <name type="common">Fruit fly</name>
    <dbReference type="NCBI Taxonomy" id="7245"/>
    <lineage>
        <taxon>Eukaryota</taxon>
        <taxon>Metazoa</taxon>
        <taxon>Ecdysozoa</taxon>
        <taxon>Arthropoda</taxon>
        <taxon>Hexapoda</taxon>
        <taxon>Insecta</taxon>
        <taxon>Pterygota</taxon>
        <taxon>Neoptera</taxon>
        <taxon>Endopterygota</taxon>
        <taxon>Diptera</taxon>
        <taxon>Brachycera</taxon>
        <taxon>Muscomorpha</taxon>
        <taxon>Ephydroidea</taxon>
        <taxon>Drosophilidae</taxon>
        <taxon>Drosophila</taxon>
        <taxon>Sophophora</taxon>
    </lineage>
</organism>
<accession>B4PIG0</accession>
<dbReference type="EMBL" id="CM000159">
    <property type="protein sequence ID" value="EDW94517.1"/>
    <property type="molecule type" value="Genomic_DNA"/>
</dbReference>
<feature type="region of interest" description="Disordered" evidence="2">
    <location>
        <begin position="110"/>
        <end position="161"/>
    </location>
</feature>
<evidence type="ECO:0000256" key="2">
    <source>
        <dbReference type="SAM" id="MobiDB-lite"/>
    </source>
</evidence>
<dbReference type="OrthoDB" id="7883633at2759"/>
<reference evidence="3 4" key="1">
    <citation type="journal article" date="2007" name="Nature">
        <title>Evolution of genes and genomes on the Drosophila phylogeny.</title>
        <authorList>
            <consortium name="Drosophila 12 Genomes Consortium"/>
            <person name="Clark A.G."/>
            <person name="Eisen M.B."/>
            <person name="Smith D.R."/>
            <person name="Bergman C.M."/>
            <person name="Oliver B."/>
            <person name="Markow T.A."/>
            <person name="Kaufman T.C."/>
            <person name="Kellis M."/>
            <person name="Gelbart W."/>
            <person name="Iyer V.N."/>
            <person name="Pollard D.A."/>
            <person name="Sackton T.B."/>
            <person name="Larracuente A.M."/>
            <person name="Singh N.D."/>
            <person name="Abad J.P."/>
            <person name="Abt D.N."/>
            <person name="Adryan B."/>
            <person name="Aguade M."/>
            <person name="Akashi H."/>
            <person name="Anderson W.W."/>
            <person name="Aquadro C.F."/>
            <person name="Ardell D.H."/>
            <person name="Arguello R."/>
            <person name="Artieri C.G."/>
            <person name="Barbash D.A."/>
            <person name="Barker D."/>
            <person name="Barsanti P."/>
            <person name="Batterham P."/>
            <person name="Batzoglou S."/>
            <person name="Begun D."/>
            <person name="Bhutkar A."/>
            <person name="Blanco E."/>
            <person name="Bosak S.A."/>
            <person name="Bradley R.K."/>
            <person name="Brand A.D."/>
            <person name="Brent M.R."/>
            <person name="Brooks A.N."/>
            <person name="Brown R.H."/>
            <person name="Butlin R.K."/>
            <person name="Caggese C."/>
            <person name="Calvi B.R."/>
            <person name="Bernardo de Carvalho A."/>
            <person name="Caspi A."/>
            <person name="Castrezana S."/>
            <person name="Celniker S.E."/>
            <person name="Chang J.L."/>
            <person name="Chapple C."/>
            <person name="Chatterji S."/>
            <person name="Chinwalla A."/>
            <person name="Civetta A."/>
            <person name="Clifton S.W."/>
            <person name="Comeron J.M."/>
            <person name="Costello J.C."/>
            <person name="Coyne J.A."/>
            <person name="Daub J."/>
            <person name="David R.G."/>
            <person name="Delcher A.L."/>
            <person name="Delehaunty K."/>
            <person name="Do C.B."/>
            <person name="Ebling H."/>
            <person name="Edwards K."/>
            <person name="Eickbush T."/>
            <person name="Evans J.D."/>
            <person name="Filipski A."/>
            <person name="Findeiss S."/>
            <person name="Freyhult E."/>
            <person name="Fulton L."/>
            <person name="Fulton R."/>
            <person name="Garcia A.C."/>
            <person name="Gardiner A."/>
            <person name="Garfield D.A."/>
            <person name="Garvin B.E."/>
            <person name="Gibson G."/>
            <person name="Gilbert D."/>
            <person name="Gnerre S."/>
            <person name="Godfrey J."/>
            <person name="Good R."/>
            <person name="Gotea V."/>
            <person name="Gravely B."/>
            <person name="Greenberg A.J."/>
            <person name="Griffiths-Jones S."/>
            <person name="Gross S."/>
            <person name="Guigo R."/>
            <person name="Gustafson E.A."/>
            <person name="Haerty W."/>
            <person name="Hahn M.W."/>
            <person name="Halligan D.L."/>
            <person name="Halpern A.L."/>
            <person name="Halter G.M."/>
            <person name="Han M.V."/>
            <person name="Heger A."/>
            <person name="Hillier L."/>
            <person name="Hinrichs A.S."/>
            <person name="Holmes I."/>
            <person name="Hoskins R.A."/>
            <person name="Hubisz M.J."/>
            <person name="Hultmark D."/>
            <person name="Huntley M.A."/>
            <person name="Jaffe D.B."/>
            <person name="Jagadeeshan S."/>
            <person name="Jeck W.R."/>
            <person name="Johnson J."/>
            <person name="Jones C.D."/>
            <person name="Jordan W.C."/>
            <person name="Karpen G.H."/>
            <person name="Kataoka E."/>
            <person name="Keightley P.D."/>
            <person name="Kheradpour P."/>
            <person name="Kirkness E.F."/>
            <person name="Koerich L.B."/>
            <person name="Kristiansen K."/>
            <person name="Kudrna D."/>
            <person name="Kulathinal R.J."/>
            <person name="Kumar S."/>
            <person name="Kwok R."/>
            <person name="Lander E."/>
            <person name="Langley C.H."/>
            <person name="Lapoint R."/>
            <person name="Lazzaro B.P."/>
            <person name="Lee S.J."/>
            <person name="Levesque L."/>
            <person name="Li R."/>
            <person name="Lin C.F."/>
            <person name="Lin M.F."/>
            <person name="Lindblad-Toh K."/>
            <person name="Llopart A."/>
            <person name="Long M."/>
            <person name="Low L."/>
            <person name="Lozovsky E."/>
            <person name="Lu J."/>
            <person name="Luo M."/>
            <person name="Machado C.A."/>
            <person name="Makalowski W."/>
            <person name="Marzo M."/>
            <person name="Matsuda M."/>
            <person name="Matzkin L."/>
            <person name="McAllister B."/>
            <person name="McBride C.S."/>
            <person name="McKernan B."/>
            <person name="McKernan K."/>
            <person name="Mendez-Lago M."/>
            <person name="Minx P."/>
            <person name="Mollenhauer M.U."/>
            <person name="Montooth K."/>
            <person name="Mount S.M."/>
            <person name="Mu X."/>
            <person name="Myers E."/>
            <person name="Negre B."/>
            <person name="Newfeld S."/>
            <person name="Nielsen R."/>
            <person name="Noor M.A."/>
            <person name="O'Grady P."/>
            <person name="Pachter L."/>
            <person name="Papaceit M."/>
            <person name="Parisi M.J."/>
            <person name="Parisi M."/>
            <person name="Parts L."/>
            <person name="Pedersen J.S."/>
            <person name="Pesole G."/>
            <person name="Phillippy A.M."/>
            <person name="Ponting C.P."/>
            <person name="Pop M."/>
            <person name="Porcelli D."/>
            <person name="Powell J.R."/>
            <person name="Prohaska S."/>
            <person name="Pruitt K."/>
            <person name="Puig M."/>
            <person name="Quesneville H."/>
            <person name="Ram K.R."/>
            <person name="Rand D."/>
            <person name="Rasmussen M.D."/>
            <person name="Reed L.K."/>
            <person name="Reenan R."/>
            <person name="Reily A."/>
            <person name="Remington K.A."/>
            <person name="Rieger T.T."/>
            <person name="Ritchie M.G."/>
            <person name="Robin C."/>
            <person name="Rogers Y.H."/>
            <person name="Rohde C."/>
            <person name="Rozas J."/>
            <person name="Rubenfield M.J."/>
            <person name="Ruiz A."/>
            <person name="Russo S."/>
            <person name="Salzberg S.L."/>
            <person name="Sanchez-Gracia A."/>
            <person name="Saranga D.J."/>
            <person name="Sato H."/>
            <person name="Schaeffer S.W."/>
            <person name="Schatz M.C."/>
            <person name="Schlenke T."/>
            <person name="Schwartz R."/>
            <person name="Segarra C."/>
            <person name="Singh R.S."/>
            <person name="Sirot L."/>
            <person name="Sirota M."/>
            <person name="Sisneros N.B."/>
            <person name="Smith C.D."/>
            <person name="Smith T.F."/>
            <person name="Spieth J."/>
            <person name="Stage D.E."/>
            <person name="Stark A."/>
            <person name="Stephan W."/>
            <person name="Strausberg R.L."/>
            <person name="Strempel S."/>
            <person name="Sturgill D."/>
            <person name="Sutton G."/>
            <person name="Sutton G.G."/>
            <person name="Tao W."/>
            <person name="Teichmann S."/>
            <person name="Tobari Y.N."/>
            <person name="Tomimura Y."/>
            <person name="Tsolas J.M."/>
            <person name="Valente V.L."/>
            <person name="Venter E."/>
            <person name="Venter J.C."/>
            <person name="Vicario S."/>
            <person name="Vieira F.G."/>
            <person name="Vilella A.J."/>
            <person name="Villasante A."/>
            <person name="Walenz B."/>
            <person name="Wang J."/>
            <person name="Wasserman M."/>
            <person name="Watts T."/>
            <person name="Wilson D."/>
            <person name="Wilson R.K."/>
            <person name="Wing R.A."/>
            <person name="Wolfner M.F."/>
            <person name="Wong A."/>
            <person name="Wong G.K."/>
            <person name="Wu C.I."/>
            <person name="Wu G."/>
            <person name="Yamamoto D."/>
            <person name="Yang H.P."/>
            <person name="Yang S.P."/>
            <person name="Yorke J.A."/>
            <person name="Yoshida K."/>
            <person name="Zdobnov E."/>
            <person name="Zhang P."/>
            <person name="Zhang Y."/>
            <person name="Zimin A.V."/>
            <person name="Baldwin J."/>
            <person name="Abdouelleil A."/>
            <person name="Abdulkadir J."/>
            <person name="Abebe A."/>
            <person name="Abera B."/>
            <person name="Abreu J."/>
            <person name="Acer S.C."/>
            <person name="Aftuck L."/>
            <person name="Alexander A."/>
            <person name="An P."/>
            <person name="Anderson E."/>
            <person name="Anderson S."/>
            <person name="Arachi H."/>
            <person name="Azer M."/>
            <person name="Bachantsang P."/>
            <person name="Barry A."/>
            <person name="Bayul T."/>
            <person name="Berlin A."/>
            <person name="Bessette D."/>
            <person name="Bloom T."/>
            <person name="Blye J."/>
            <person name="Boguslavskiy L."/>
            <person name="Bonnet C."/>
            <person name="Boukhgalter B."/>
            <person name="Bourzgui I."/>
            <person name="Brown A."/>
            <person name="Cahill P."/>
            <person name="Channer S."/>
            <person name="Cheshatsang Y."/>
            <person name="Chuda L."/>
            <person name="Citroen M."/>
            <person name="Collymore A."/>
            <person name="Cooke P."/>
            <person name="Costello M."/>
            <person name="D'Aco K."/>
            <person name="Daza R."/>
            <person name="De Haan G."/>
            <person name="DeGray S."/>
            <person name="DeMaso C."/>
            <person name="Dhargay N."/>
            <person name="Dooley K."/>
            <person name="Dooley E."/>
            <person name="Doricent M."/>
            <person name="Dorje P."/>
            <person name="Dorjee K."/>
            <person name="Dupes A."/>
            <person name="Elong R."/>
            <person name="Falk J."/>
            <person name="Farina A."/>
            <person name="Faro S."/>
            <person name="Ferguson D."/>
            <person name="Fisher S."/>
            <person name="Foley C.D."/>
            <person name="Franke A."/>
            <person name="Friedrich D."/>
            <person name="Gadbois L."/>
            <person name="Gearin G."/>
            <person name="Gearin C.R."/>
            <person name="Giannoukos G."/>
            <person name="Goode T."/>
            <person name="Graham J."/>
            <person name="Grandbois E."/>
            <person name="Grewal S."/>
            <person name="Gyaltsen K."/>
            <person name="Hafez N."/>
            <person name="Hagos B."/>
            <person name="Hall J."/>
            <person name="Henson C."/>
            <person name="Hollinger A."/>
            <person name="Honan T."/>
            <person name="Huard M.D."/>
            <person name="Hughes L."/>
            <person name="Hurhula B."/>
            <person name="Husby M.E."/>
            <person name="Kamat A."/>
            <person name="Kanga B."/>
            <person name="Kashin S."/>
            <person name="Khazanovich D."/>
            <person name="Kisner P."/>
            <person name="Lance K."/>
            <person name="Lara M."/>
            <person name="Lee W."/>
            <person name="Lennon N."/>
            <person name="Letendre F."/>
            <person name="LeVine R."/>
            <person name="Lipovsky A."/>
            <person name="Liu X."/>
            <person name="Liu J."/>
            <person name="Liu S."/>
            <person name="Lokyitsang T."/>
            <person name="Lokyitsang Y."/>
            <person name="Lubonja R."/>
            <person name="Lui A."/>
            <person name="MacDonald P."/>
            <person name="Magnisalis V."/>
            <person name="Maru K."/>
            <person name="Matthews C."/>
            <person name="McCusker W."/>
            <person name="McDonough S."/>
            <person name="Mehta T."/>
            <person name="Meldrim J."/>
            <person name="Meneus L."/>
            <person name="Mihai O."/>
            <person name="Mihalev A."/>
            <person name="Mihova T."/>
            <person name="Mittelman R."/>
            <person name="Mlenga V."/>
            <person name="Montmayeur A."/>
            <person name="Mulrain L."/>
            <person name="Navidi A."/>
            <person name="Naylor J."/>
            <person name="Negash T."/>
            <person name="Nguyen T."/>
            <person name="Nguyen N."/>
            <person name="Nicol R."/>
            <person name="Norbu C."/>
            <person name="Norbu N."/>
            <person name="Novod N."/>
            <person name="O'Neill B."/>
            <person name="Osman S."/>
            <person name="Markiewicz E."/>
            <person name="Oyono O.L."/>
            <person name="Patti C."/>
            <person name="Phunkhang P."/>
            <person name="Pierre F."/>
            <person name="Priest M."/>
            <person name="Raghuraman S."/>
            <person name="Rege F."/>
            <person name="Reyes R."/>
            <person name="Rise C."/>
            <person name="Rogov P."/>
            <person name="Ross K."/>
            <person name="Ryan E."/>
            <person name="Settipalli S."/>
            <person name="Shea T."/>
            <person name="Sherpa N."/>
            <person name="Shi L."/>
            <person name="Shih D."/>
            <person name="Sparrow T."/>
            <person name="Spaulding J."/>
            <person name="Stalker J."/>
            <person name="Stange-Thomann N."/>
            <person name="Stavropoulos S."/>
            <person name="Stone C."/>
            <person name="Strader C."/>
            <person name="Tesfaye S."/>
            <person name="Thomson T."/>
            <person name="Thoulutsang Y."/>
            <person name="Thoulutsang D."/>
            <person name="Topham K."/>
            <person name="Topping I."/>
            <person name="Tsamla T."/>
            <person name="Vassiliev H."/>
            <person name="Vo A."/>
            <person name="Wangchuk T."/>
            <person name="Wangdi T."/>
            <person name="Weiand M."/>
            <person name="Wilkinson J."/>
            <person name="Wilson A."/>
            <person name="Yadav S."/>
            <person name="Young G."/>
            <person name="Yu Q."/>
            <person name="Zembek L."/>
            <person name="Zhong D."/>
            <person name="Zimmer A."/>
            <person name="Zwirko Z."/>
            <person name="Jaffe D.B."/>
            <person name="Alvarez P."/>
            <person name="Brockman W."/>
            <person name="Butler J."/>
            <person name="Chin C."/>
            <person name="Gnerre S."/>
            <person name="Grabherr M."/>
            <person name="Kleber M."/>
            <person name="Mauceli E."/>
            <person name="MacCallum I."/>
        </authorList>
    </citation>
    <scope>NUCLEOTIDE SEQUENCE [LARGE SCALE GENOMIC DNA]</scope>
    <source>
        <strain evidence="4">Tai18E2 / Tucson 14021-0261.01</strain>
    </source>
</reference>
<feature type="compositionally biased region" description="Basic and acidic residues" evidence="2">
    <location>
        <begin position="112"/>
        <end position="135"/>
    </location>
</feature>
<keyword evidence="1" id="KW-0175">Coiled coil</keyword>
<proteinExistence type="predicted"/>